<dbReference type="PANTHER" id="PTHR34502:SF5">
    <property type="entry name" value="DUF6594 DOMAIN-CONTAINING PROTEIN"/>
    <property type="match status" value="1"/>
</dbReference>
<evidence type="ECO:0000256" key="1">
    <source>
        <dbReference type="SAM" id="Phobius"/>
    </source>
</evidence>
<feature type="transmembrane region" description="Helical" evidence="1">
    <location>
        <begin position="241"/>
        <end position="262"/>
    </location>
</feature>
<keyword evidence="4" id="KW-1185">Reference proteome</keyword>
<dbReference type="InterPro" id="IPR046529">
    <property type="entry name" value="DUF6594"/>
</dbReference>
<dbReference type="Pfam" id="PF20237">
    <property type="entry name" value="DUF6594"/>
    <property type="match status" value="1"/>
</dbReference>
<gene>
    <name evidence="3" type="ORF">FB567DRAFT_521231</name>
</gene>
<protein>
    <recommendedName>
        <fullName evidence="2">DUF6594 domain-containing protein</fullName>
    </recommendedName>
</protein>
<feature type="transmembrane region" description="Helical" evidence="1">
    <location>
        <begin position="217"/>
        <end position="234"/>
    </location>
</feature>
<evidence type="ECO:0000313" key="3">
    <source>
        <dbReference type="EMBL" id="KAH7089651.1"/>
    </source>
</evidence>
<sequence length="263" mass="29744">MIEDKRQGYPRYTALIDSHPTFLIFRRFSRLRARLLLRKQDQLSVLEKQLDILDSTERTSLFLASSSLDGNTERQGVLDRIETVLMEYDTLIDRIRTSTGFPGASSRDVSSLKNWLMGNACLARSDWAYLSCDDLFYAAEHDSAIKQAEAFIVDRVLLKFTRFTKRSWKSKTRDPHVYIPGAWTVRIARLLIATVVILALMTPVLVCSFVGQMARIIIVALSTSMCITMLVMTVQVRTIELIVAGTTYATVMTVFVSGNLTIT</sequence>
<dbReference type="AlphaFoldDB" id="A0A8K0R7T1"/>
<evidence type="ECO:0000313" key="4">
    <source>
        <dbReference type="Proteomes" id="UP000813461"/>
    </source>
</evidence>
<comment type="caution">
    <text evidence="3">The sequence shown here is derived from an EMBL/GenBank/DDBJ whole genome shotgun (WGS) entry which is preliminary data.</text>
</comment>
<dbReference type="OrthoDB" id="5341582at2759"/>
<feature type="domain" description="DUF6594" evidence="2">
    <location>
        <begin position="9"/>
        <end position="252"/>
    </location>
</feature>
<dbReference type="Proteomes" id="UP000813461">
    <property type="component" value="Unassembled WGS sequence"/>
</dbReference>
<dbReference type="PANTHER" id="PTHR34502">
    <property type="entry name" value="DUF6594 DOMAIN-CONTAINING PROTEIN-RELATED"/>
    <property type="match status" value="1"/>
</dbReference>
<name>A0A8K0R7T1_9PLEO</name>
<evidence type="ECO:0000259" key="2">
    <source>
        <dbReference type="Pfam" id="PF20237"/>
    </source>
</evidence>
<organism evidence="3 4">
    <name type="scientific">Paraphoma chrysanthemicola</name>
    <dbReference type="NCBI Taxonomy" id="798071"/>
    <lineage>
        <taxon>Eukaryota</taxon>
        <taxon>Fungi</taxon>
        <taxon>Dikarya</taxon>
        <taxon>Ascomycota</taxon>
        <taxon>Pezizomycotina</taxon>
        <taxon>Dothideomycetes</taxon>
        <taxon>Pleosporomycetidae</taxon>
        <taxon>Pleosporales</taxon>
        <taxon>Pleosporineae</taxon>
        <taxon>Phaeosphaeriaceae</taxon>
        <taxon>Paraphoma</taxon>
    </lineage>
</organism>
<proteinExistence type="predicted"/>
<keyword evidence="1" id="KW-0472">Membrane</keyword>
<reference evidence="3" key="1">
    <citation type="journal article" date="2021" name="Nat. Commun.">
        <title>Genetic determinants of endophytism in the Arabidopsis root mycobiome.</title>
        <authorList>
            <person name="Mesny F."/>
            <person name="Miyauchi S."/>
            <person name="Thiergart T."/>
            <person name="Pickel B."/>
            <person name="Atanasova L."/>
            <person name="Karlsson M."/>
            <person name="Huettel B."/>
            <person name="Barry K.W."/>
            <person name="Haridas S."/>
            <person name="Chen C."/>
            <person name="Bauer D."/>
            <person name="Andreopoulos W."/>
            <person name="Pangilinan J."/>
            <person name="LaButti K."/>
            <person name="Riley R."/>
            <person name="Lipzen A."/>
            <person name="Clum A."/>
            <person name="Drula E."/>
            <person name="Henrissat B."/>
            <person name="Kohler A."/>
            <person name="Grigoriev I.V."/>
            <person name="Martin F.M."/>
            <person name="Hacquard S."/>
        </authorList>
    </citation>
    <scope>NUCLEOTIDE SEQUENCE</scope>
    <source>
        <strain evidence="3">MPI-SDFR-AT-0120</strain>
    </source>
</reference>
<feature type="transmembrane region" description="Helical" evidence="1">
    <location>
        <begin position="190"/>
        <end position="211"/>
    </location>
</feature>
<keyword evidence="1" id="KW-0812">Transmembrane</keyword>
<keyword evidence="1" id="KW-1133">Transmembrane helix</keyword>
<dbReference type="EMBL" id="JAGMVJ010000006">
    <property type="protein sequence ID" value="KAH7089651.1"/>
    <property type="molecule type" value="Genomic_DNA"/>
</dbReference>
<accession>A0A8K0R7T1</accession>